<accession>A0A6L5JTL4</accession>
<feature type="compositionally biased region" description="Acidic residues" evidence="2">
    <location>
        <begin position="777"/>
        <end position="787"/>
    </location>
</feature>
<feature type="region of interest" description="Disordered" evidence="2">
    <location>
        <begin position="126"/>
        <end position="183"/>
    </location>
</feature>
<feature type="compositionally biased region" description="Low complexity" evidence="2">
    <location>
        <begin position="307"/>
        <end position="317"/>
    </location>
</feature>
<feature type="compositionally biased region" description="Basic and acidic residues" evidence="2">
    <location>
        <begin position="288"/>
        <end position="305"/>
    </location>
</feature>
<feature type="coiled-coil region" evidence="1">
    <location>
        <begin position="324"/>
        <end position="365"/>
    </location>
</feature>
<dbReference type="Gene3D" id="3.10.350.10">
    <property type="entry name" value="LysM domain"/>
    <property type="match status" value="1"/>
</dbReference>
<keyword evidence="1" id="KW-0175">Coiled coil</keyword>
<feature type="region of interest" description="Disordered" evidence="2">
    <location>
        <begin position="368"/>
        <end position="456"/>
    </location>
</feature>
<feature type="compositionally biased region" description="Low complexity" evidence="2">
    <location>
        <begin position="878"/>
        <end position="897"/>
    </location>
</feature>
<dbReference type="Proteomes" id="UP000480275">
    <property type="component" value="Unassembled WGS sequence"/>
</dbReference>
<dbReference type="Gene3D" id="1.20.58.2200">
    <property type="match status" value="1"/>
</dbReference>
<feature type="region of interest" description="Disordered" evidence="2">
    <location>
        <begin position="270"/>
        <end position="320"/>
    </location>
</feature>
<evidence type="ECO:0000256" key="2">
    <source>
        <dbReference type="SAM" id="MobiDB-lite"/>
    </source>
</evidence>
<feature type="compositionally biased region" description="Low complexity" evidence="2">
    <location>
        <begin position="408"/>
        <end position="456"/>
    </location>
</feature>
<feature type="domain" description="FimV N-terminal" evidence="3">
    <location>
        <begin position="2"/>
        <end position="100"/>
    </location>
</feature>
<dbReference type="InterPro" id="IPR020011">
    <property type="entry name" value="FimV_C"/>
</dbReference>
<feature type="region of interest" description="Disordered" evidence="2">
    <location>
        <begin position="935"/>
        <end position="955"/>
    </location>
</feature>
<feature type="compositionally biased region" description="Acidic residues" evidence="2">
    <location>
        <begin position="898"/>
        <end position="907"/>
    </location>
</feature>
<evidence type="ECO:0000256" key="1">
    <source>
        <dbReference type="SAM" id="Coils"/>
    </source>
</evidence>
<dbReference type="NCBIfam" id="TIGR03505">
    <property type="entry name" value="FimV_core"/>
    <property type="match status" value="1"/>
</dbReference>
<reference evidence="4 5" key="1">
    <citation type="submission" date="2019-10" db="EMBL/GenBank/DDBJ databases">
        <title>Whole-genome sequence of the purple nonsulfur photosynthetic bacterium Rhodocyclus tenuis.</title>
        <authorList>
            <person name="Kyndt J.A."/>
            <person name="Meyer T.E."/>
        </authorList>
    </citation>
    <scope>NUCLEOTIDE SEQUENCE [LARGE SCALE GENOMIC DNA]</scope>
    <source>
        <strain evidence="4 5">DSM 110</strain>
    </source>
</reference>
<dbReference type="EMBL" id="WIXJ01000001">
    <property type="protein sequence ID" value="MQY50476.1"/>
    <property type="molecule type" value="Genomic_DNA"/>
</dbReference>
<feature type="compositionally biased region" description="Low complexity" evidence="2">
    <location>
        <begin position="585"/>
        <end position="604"/>
    </location>
</feature>
<feature type="region of interest" description="Disordered" evidence="2">
    <location>
        <begin position="493"/>
        <end position="539"/>
    </location>
</feature>
<name>A0A6L5JTL4_RHOTE</name>
<evidence type="ECO:0000313" key="5">
    <source>
        <dbReference type="Proteomes" id="UP000480275"/>
    </source>
</evidence>
<feature type="region of interest" description="Disordered" evidence="2">
    <location>
        <begin position="628"/>
        <end position="787"/>
    </location>
</feature>
<gene>
    <name evidence="4" type="ORF">GHK24_01600</name>
</gene>
<feature type="compositionally biased region" description="Low complexity" evidence="2">
    <location>
        <begin position="628"/>
        <end position="660"/>
    </location>
</feature>
<dbReference type="Pfam" id="PF25800">
    <property type="entry name" value="FimV_N"/>
    <property type="match status" value="1"/>
</dbReference>
<dbReference type="InterPro" id="IPR057840">
    <property type="entry name" value="FimV_N"/>
</dbReference>
<dbReference type="AlphaFoldDB" id="A0A6L5JTL4"/>
<dbReference type="InterPro" id="IPR036779">
    <property type="entry name" value="LysM_dom_sf"/>
</dbReference>
<evidence type="ECO:0000259" key="3">
    <source>
        <dbReference type="Pfam" id="PF25800"/>
    </source>
</evidence>
<feature type="compositionally biased region" description="Low complexity" evidence="2">
    <location>
        <begin position="713"/>
        <end position="724"/>
    </location>
</feature>
<organism evidence="4 5">
    <name type="scientific">Rhodocyclus tenuis</name>
    <name type="common">Rhodospirillum tenue</name>
    <dbReference type="NCBI Taxonomy" id="1066"/>
    <lineage>
        <taxon>Bacteria</taxon>
        <taxon>Pseudomonadati</taxon>
        <taxon>Pseudomonadota</taxon>
        <taxon>Betaproteobacteria</taxon>
        <taxon>Rhodocyclales</taxon>
        <taxon>Rhodocyclaceae</taxon>
        <taxon>Rhodocyclus</taxon>
    </lineage>
</organism>
<comment type="caution">
    <text evidence="4">The sequence shown here is derived from an EMBL/GenBank/DDBJ whole genome shotgun (WGS) entry which is preliminary data.</text>
</comment>
<dbReference type="InterPro" id="IPR038440">
    <property type="entry name" value="FimV_C_sf"/>
</dbReference>
<feature type="region of interest" description="Disordered" evidence="2">
    <location>
        <begin position="579"/>
        <end position="614"/>
    </location>
</feature>
<sequence length="955" mass="97904">MLSALGQPLRAEIDLAATSDELAGMKASLGSPEAFRQAGVDYNPALLGLRFAIDTRANGQAVVKLSSERPMAEPFVDLLLELNWPAGRLVREFSFLLDPPEANAPASLTAVAPVVPAVTAPSPIRRVIRSESATDASAKAAEKSSESTPERTSEAAADASPSLRVDPTMSKTAAPRATHEVKRGETLHRVASETRPQNVSLEQMLVGLFRANPEAFDGANMNRMQAGRILTIPSAEEAAALPDEEAKKIVVAQSANWEAYRRKLAQLAAKSAAKDDQDRQGATGRVTTRVEDKAAPASDTKDRLQVSKSESAAARAGAKAEEEAIAREKALKEANERIVLLEKNVSDLQKLVELKNQKLADLQKLAAAKESTPVPASETRKAEADASKAAVPEASAPHATTAETADSAAPARQETPATAAEPAATPEAAAPEAKPETPATSAAADAPAAVPATDATNADESLLKKLQANPILLAGAGLAAVLGLFFAFARRRQPAVTPVEEEDGSEGSDTLSANEPQEASPEPEREEAPAPVSPVIASTEVVADQSSPYAPAAAPAAAFAPVATAAYAALANDAHAAPKEDDFADAAGPTSAAPEASAAAGRADTVAVPEELPGESFAAVEGAAVEVDSPAESAVSAAEPGADAVASEPAAVAEPVSAAEEAGDTRIEDGAAVVPEEAPAFAENETPGEPGMLDFDLTPDLADAGAVNEPSEELLLSEASTDSLPQPPEAPASALPKAMLDIDFDLGATPSPATGAAVPPAPDVEAEKSSENVAEAASDELPADEEGALEFDANLADLVDVGIPDEAPVAPPFDLSSINLDLAEPAGPVEPADSADDEAATADTADSVPPDLPDPFAGRSPASPATPELAEPLDFGQEFESPAAPAEAAAPAATEPPADVEEPVNEEAETKLDLAKAYEEMGDLEGARELLEEVLAEGNTEQRERAGMTLARLEG</sequence>
<dbReference type="InterPro" id="IPR020012">
    <property type="entry name" value="LysM_FimV"/>
</dbReference>
<feature type="compositionally biased region" description="Low complexity" evidence="2">
    <location>
        <begin position="670"/>
        <end position="685"/>
    </location>
</feature>
<dbReference type="OrthoDB" id="5298707at2"/>
<feature type="region of interest" description="Disordered" evidence="2">
    <location>
        <begin position="821"/>
        <end position="912"/>
    </location>
</feature>
<protein>
    <recommendedName>
        <fullName evidence="3">FimV N-terminal domain-containing protein</fullName>
    </recommendedName>
</protein>
<feature type="compositionally biased region" description="Low complexity" evidence="2">
    <location>
        <begin position="130"/>
        <end position="139"/>
    </location>
</feature>
<proteinExistence type="predicted"/>
<feature type="compositionally biased region" description="Basic and acidic residues" evidence="2">
    <location>
        <begin position="140"/>
        <end position="153"/>
    </location>
</feature>
<evidence type="ECO:0000313" key="4">
    <source>
        <dbReference type="EMBL" id="MQY50476.1"/>
    </source>
</evidence>
<dbReference type="NCBIfam" id="TIGR03504">
    <property type="entry name" value="FimV_Cterm"/>
    <property type="match status" value="1"/>
</dbReference>